<feature type="non-terminal residue" evidence="1">
    <location>
        <position position="1"/>
    </location>
</feature>
<organism evidence="1 2">
    <name type="scientific">Phytophthora megakarya</name>
    <dbReference type="NCBI Taxonomy" id="4795"/>
    <lineage>
        <taxon>Eukaryota</taxon>
        <taxon>Sar</taxon>
        <taxon>Stramenopiles</taxon>
        <taxon>Oomycota</taxon>
        <taxon>Peronosporomycetes</taxon>
        <taxon>Peronosporales</taxon>
        <taxon>Peronosporaceae</taxon>
        <taxon>Phytophthora</taxon>
    </lineage>
</organism>
<reference evidence="2" key="1">
    <citation type="submission" date="2017-03" db="EMBL/GenBank/DDBJ databases">
        <title>Phytopthora megakarya and P. palmivora, two closely related causual agents of cacao black pod achieved similar genome size and gene model numbers by different mechanisms.</title>
        <authorList>
            <person name="Ali S."/>
            <person name="Shao J."/>
            <person name="Larry D.J."/>
            <person name="Kronmiller B."/>
            <person name="Shen D."/>
            <person name="Strem M.D."/>
            <person name="Melnick R.L."/>
            <person name="Guiltinan M.J."/>
            <person name="Tyler B.M."/>
            <person name="Meinhardt L.W."/>
            <person name="Bailey B.A."/>
        </authorList>
    </citation>
    <scope>NUCLEOTIDE SEQUENCE [LARGE SCALE GENOMIC DNA]</scope>
    <source>
        <strain evidence="2">zdho120</strain>
    </source>
</reference>
<gene>
    <name evidence="1" type="ORF">PHMEG_00033271</name>
</gene>
<dbReference type="EMBL" id="NBNE01011609">
    <property type="protein sequence ID" value="OWY96456.1"/>
    <property type="molecule type" value="Genomic_DNA"/>
</dbReference>
<keyword evidence="2" id="KW-1185">Reference proteome</keyword>
<dbReference type="AlphaFoldDB" id="A0A225UV65"/>
<evidence type="ECO:0000313" key="1">
    <source>
        <dbReference type="EMBL" id="OWY96456.1"/>
    </source>
</evidence>
<dbReference type="OrthoDB" id="117285at2759"/>
<proteinExistence type="predicted"/>
<dbReference type="Proteomes" id="UP000198211">
    <property type="component" value="Unassembled WGS sequence"/>
</dbReference>
<evidence type="ECO:0008006" key="3">
    <source>
        <dbReference type="Google" id="ProtNLM"/>
    </source>
</evidence>
<name>A0A225UV65_9STRA</name>
<sequence>MQLRDIHTLADIVSDFQKVEKRVSNHSSSQSSSSRVTPVRVEVMDATTVAVAVKRGAAVNYVTIHVLRMVMHRPDEYSNDYSNDDPIDFYEEDEADKMSATAIVVQETRCKQVHDFGKCEAFDELAILRTNVDKKNISPELQKLVFADLVIDAECLYAFTEKCEWPDDNNNDENEKNMEFDGECGVCLDGGTLHEIKEDTTTKKVVNDDWLVSICEANEASGREAKEHVKHFLETCGDRDLERQLTPMQLQHGRQFEEHGIQEGKMPTTTRVKAKVTLGWNIVYEFEFWVMDHSAGSEVVLGTDFMIPAGIRLDLFNAKASRGRNGAASEIAKH</sequence>
<accession>A0A225UV65</accession>
<protein>
    <recommendedName>
        <fullName evidence="3">Eukaryotic/viral aspartic protease</fullName>
    </recommendedName>
</protein>
<evidence type="ECO:0000313" key="2">
    <source>
        <dbReference type="Proteomes" id="UP000198211"/>
    </source>
</evidence>
<comment type="caution">
    <text evidence="1">The sequence shown here is derived from an EMBL/GenBank/DDBJ whole genome shotgun (WGS) entry which is preliminary data.</text>
</comment>